<reference evidence="2" key="1">
    <citation type="submission" date="2017-09" db="EMBL/GenBank/DDBJ databases">
        <title>Depth-based differentiation of microbial function through sediment-hosted aquifers and enrichment of novel symbionts in the deep terrestrial subsurface.</title>
        <authorList>
            <person name="Probst A.J."/>
            <person name="Ladd B."/>
            <person name="Jarett J.K."/>
            <person name="Geller-Mcgrath D.E."/>
            <person name="Sieber C.M.K."/>
            <person name="Emerson J.B."/>
            <person name="Anantharaman K."/>
            <person name="Thomas B.C."/>
            <person name="Malmstrom R."/>
            <person name="Stieglmeier M."/>
            <person name="Klingl A."/>
            <person name="Woyke T."/>
            <person name="Ryan C.M."/>
            <person name="Banfield J.F."/>
        </authorList>
    </citation>
    <scope>NUCLEOTIDE SEQUENCE [LARGE SCALE GENOMIC DNA]</scope>
</reference>
<evidence type="ECO:0000313" key="1">
    <source>
        <dbReference type="EMBL" id="PIT92305.1"/>
    </source>
</evidence>
<accession>A0A2M6WHP2</accession>
<sequence>MFPKLLQNDKHFSWTNHIKNKMLFYGLSEQRIRTVFKSPDRREEGIVEYTVAAMQKAKTRKNPEEVWIMYAHADKLKPTNHFAITGKTGKIIMISAWRYPGVTKPGATIFVPEDTLTELRTLL</sequence>
<dbReference type="Proteomes" id="UP000228635">
    <property type="component" value="Unassembled WGS sequence"/>
</dbReference>
<name>A0A2M6WHP2_9BACT</name>
<dbReference type="AlphaFoldDB" id="A0A2M6WHP2"/>
<evidence type="ECO:0000313" key="2">
    <source>
        <dbReference type="Proteomes" id="UP000228635"/>
    </source>
</evidence>
<dbReference type="EMBL" id="PFBA01000027">
    <property type="protein sequence ID" value="PIT92305.1"/>
    <property type="molecule type" value="Genomic_DNA"/>
</dbReference>
<protein>
    <submittedName>
        <fullName evidence="1">Uncharacterized protein</fullName>
    </submittedName>
</protein>
<comment type="caution">
    <text evidence="1">The sequence shown here is derived from an EMBL/GenBank/DDBJ whole genome shotgun (WGS) entry which is preliminary data.</text>
</comment>
<gene>
    <name evidence="1" type="ORF">COU08_03270</name>
</gene>
<organism evidence="1 2">
    <name type="scientific">Candidatus Harrisonbacteria bacterium CG10_big_fil_rev_8_21_14_0_10_42_17</name>
    <dbReference type="NCBI Taxonomy" id="1974584"/>
    <lineage>
        <taxon>Bacteria</taxon>
        <taxon>Candidatus Harrisoniibacteriota</taxon>
    </lineage>
</organism>
<proteinExistence type="predicted"/>